<dbReference type="Proteomes" id="UP000036923">
    <property type="component" value="Unassembled WGS sequence"/>
</dbReference>
<dbReference type="InterPro" id="IPR001599">
    <property type="entry name" value="Macroglobln_a2"/>
</dbReference>
<dbReference type="InterPro" id="IPR051802">
    <property type="entry name" value="YfhM-like"/>
</dbReference>
<evidence type="ECO:0000313" key="5">
    <source>
        <dbReference type="EMBL" id="KNY28115.1"/>
    </source>
</evidence>
<keyword evidence="6" id="KW-1185">Reference proteome</keyword>
<feature type="domain" description="Alpha-2-macroglobulin" evidence="4">
    <location>
        <begin position="1049"/>
        <end position="1141"/>
    </location>
</feature>
<dbReference type="Pfam" id="PF00207">
    <property type="entry name" value="A2M"/>
    <property type="match status" value="1"/>
</dbReference>
<feature type="domain" description="Alpha-2-macroglobulin bait region" evidence="3">
    <location>
        <begin position="852"/>
        <end position="994"/>
    </location>
</feature>
<dbReference type="OrthoDB" id="9767116at2"/>
<comment type="caution">
    <text evidence="5">The sequence shown here is derived from an EMBL/GenBank/DDBJ whole genome shotgun (WGS) entry which is preliminary data.</text>
</comment>
<reference evidence="6" key="1">
    <citation type="submission" date="2015-07" db="EMBL/GenBank/DDBJ databases">
        <title>Near-Complete Genome Sequence of the Cellulolytic Bacterium Bacteroides (Pseudobacteroides) cellulosolvens ATCC 35603.</title>
        <authorList>
            <person name="Dassa B."/>
            <person name="Utturkar S.M."/>
            <person name="Klingeman D.M."/>
            <person name="Hurt R.A."/>
            <person name="Keller M."/>
            <person name="Xu J."/>
            <person name="Reddy Y.H.K."/>
            <person name="Borovok I."/>
            <person name="Grinberg I.R."/>
            <person name="Lamed R."/>
            <person name="Zhivin O."/>
            <person name="Bayer E.A."/>
            <person name="Brown S.D."/>
        </authorList>
    </citation>
    <scope>NUCLEOTIDE SEQUENCE [LARGE SCALE GENOMIC DNA]</scope>
    <source>
        <strain evidence="6">DSM 2933</strain>
    </source>
</reference>
<gene>
    <name evidence="5" type="ORF">Bccel_3386</name>
</gene>
<proteinExistence type="predicted"/>
<keyword evidence="2" id="KW-1133">Transmembrane helix</keyword>
<dbReference type="RefSeq" id="WP_036939160.1">
    <property type="nucleotide sequence ID" value="NZ_JQKC01000008.1"/>
</dbReference>
<dbReference type="Gene3D" id="2.20.130.20">
    <property type="match status" value="1"/>
</dbReference>
<dbReference type="eggNOG" id="COG2373">
    <property type="taxonomic scope" value="Bacteria"/>
</dbReference>
<accession>A0A0L6JQY0</accession>
<evidence type="ECO:0000259" key="3">
    <source>
        <dbReference type="SMART" id="SM01359"/>
    </source>
</evidence>
<keyword evidence="1" id="KW-0732">Signal</keyword>
<dbReference type="GO" id="GO:0004866">
    <property type="term" value="F:endopeptidase inhibitor activity"/>
    <property type="evidence" value="ECO:0007669"/>
    <property type="project" value="InterPro"/>
</dbReference>
<organism evidence="5 6">
    <name type="scientific">Pseudobacteroides cellulosolvens ATCC 35603 = DSM 2933</name>
    <dbReference type="NCBI Taxonomy" id="398512"/>
    <lineage>
        <taxon>Bacteria</taxon>
        <taxon>Bacillati</taxon>
        <taxon>Bacillota</taxon>
        <taxon>Clostridia</taxon>
        <taxon>Eubacteriales</taxon>
        <taxon>Oscillospiraceae</taxon>
        <taxon>Pseudobacteroides</taxon>
    </lineage>
</organism>
<feature type="transmembrane region" description="Helical" evidence="2">
    <location>
        <begin position="12"/>
        <end position="32"/>
    </location>
</feature>
<dbReference type="InterPro" id="IPR032812">
    <property type="entry name" value="SbsA_Ig"/>
</dbReference>
<dbReference type="Pfam" id="PF13205">
    <property type="entry name" value="Big_5"/>
    <property type="match status" value="1"/>
</dbReference>
<dbReference type="SMART" id="SM01359">
    <property type="entry name" value="A2M_N_2"/>
    <property type="match status" value="1"/>
</dbReference>
<keyword evidence="2" id="KW-0812">Transmembrane</keyword>
<dbReference type="Gene3D" id="2.60.40.1930">
    <property type="match status" value="1"/>
</dbReference>
<name>A0A0L6JQY0_9FIRM</name>
<protein>
    <submittedName>
        <fullName evidence="5">Alpha-2-macroglobulin domain protein 2</fullName>
    </submittedName>
</protein>
<evidence type="ECO:0000256" key="2">
    <source>
        <dbReference type="SAM" id="Phobius"/>
    </source>
</evidence>
<dbReference type="PANTHER" id="PTHR40094:SF1">
    <property type="entry name" value="UBIQUITIN DOMAIN-CONTAINING PROTEIN"/>
    <property type="match status" value="1"/>
</dbReference>
<dbReference type="PANTHER" id="PTHR40094">
    <property type="entry name" value="ALPHA-2-MACROGLOBULIN HOMOLOG"/>
    <property type="match status" value="1"/>
</dbReference>
<evidence type="ECO:0000313" key="6">
    <source>
        <dbReference type="Proteomes" id="UP000036923"/>
    </source>
</evidence>
<evidence type="ECO:0000259" key="4">
    <source>
        <dbReference type="SMART" id="SM01360"/>
    </source>
</evidence>
<dbReference type="Pfam" id="PF07703">
    <property type="entry name" value="A2M_BRD"/>
    <property type="match status" value="1"/>
</dbReference>
<dbReference type="EMBL" id="LGTC01000001">
    <property type="protein sequence ID" value="KNY28115.1"/>
    <property type="molecule type" value="Genomic_DNA"/>
</dbReference>
<dbReference type="SMART" id="SM01360">
    <property type="entry name" value="A2M"/>
    <property type="match status" value="1"/>
</dbReference>
<sequence length="1656" mass="187986">MNIKDLYKSNKFAVTAIIVATVIFVAITAFAVNRLFFKSDYKEKLTFNSQTTKAEKVVKITNIEPLSYDGTGVEVNSGFKVTSEKECDESYIKKALKITPNVSFAVKKLSATSFSVKADEPLVPNSVYKFEALQPKPSQDGIPEGQSSNNYSWAFQTKKTFRVVRTLPRDMATNVETNTGIEITMSHENFEEFDKYFEISPKVKGRFEYHKKVAVFVPEKLEPGMIYTVTLKKGLGLRDGEDKLERDYIFKFQTNNPQNNNQQSAPGFWFSQAIYNFASDVVPVLQVNTYDKIKDGSVSIEVLKYQNDSDFLKSVEIMNSLPYWAVKDNSNDQLDSLKLEKISSFNSKVENTNDDYYYSYISFPAKMPEGQYLIRIKYGSRTFRTLLQVSDISTYISVCRDKTLVWLNDSITGKPLGDVTVSSDENQKAISGDDGLAFIDGKINIPEDTGYRIFKINNKNKPTFFAYVTKTNWYMNKDGEQPVNDLYWTYMYLDRGMYLPNDTVRIWGMVRPRDGTPMPEKAELVLYRYDYSYFEENDLPGLQTKEIMLTPSGFIKDEITLDNLASGSYSIMLKFGKRTIIESSFEVKEYTKPAYRINVEPDKKIAAAWEKVNFDIQASFFEGSPVPGIKLDYDAGINRHSNGVISCGDDGHGSLNFIPESFYIDSSWRPTTFNLFVNNNQSEEAVISSSGSVIVFPRDTMVEVKSEVSNNTARIKVETNLIDIDKAKEHGEMVYQDESFYKGKAADRRLKAKVYEKHWEQKVIGEYYDFINKRVEKKYEYKEVESVVKEEDFTTSNGVYEFSVPIEKNSKEYRVYYVKVTGADGKGRMIEEIKFINNYYNIYNSEFKTYSLVTEDGKNTYKLGEKAVIEVKYGGESLSKKPDTRVLFVVQRKGLAGYSISEDFKYSFEMDKNKIPNIYVKAVYFDGKNVYDAGNTNILYDYSEKELNVEVKPDKSDYKPGDTVNLDIEVNDKSGNPCPADVNISVVDEAFFAIQDQFVDTLGAIYSKNISEGEEASYFSYQPTDLNRFGGAECGEGGDKTIRSDFKDNAYFDTVKVGADGKAKANFKVPDNLTSWRITYQGVSDDLKAGNGKTNINVKLPFFADIIFNKIFMENDNPELTMRAFGTGVKSGDDVTYSVLLEGNNGVKKEFNKVGKVNLFTSQSLGSLKEGQYSVTVKVKCKNFNDGIKKDFSVVKNILEAEKFKTYKLADGLKIEGGKTLTTLEFYNAAISEFSDTLWSLDCTWGERVDQKLCRKLSQDLLKKYFQVNSMEENFEFTKYQLENGGIALLKYDSANPELSAKICAISEDEFDKSSLKLYFYKTIEDKESQPTDVAASFYGLASLNEPVLYDVKNLLASKGISYKDKIYLCLALAELGDIKTAREEYAKVTEGKLKKIDPLAYMDFGTSKDDIIEITALCSLVALKLDLPEKEGLHRYISQNSGRDIITNLERINYAMNTVPDTQKTSRFTYELDGKKKDVELKKADKFRIQLTSKSLEGIKFSNIQGEIAVTSTFKGQIKDSITEESKLVKLNRQYNGKNDTSFKQSDIVSITIKPEFSKAAPDGFYEITDVLPCGFRYVEGKEYVENRYYPDEVSGQKVVFTVYYSKNSKEKPKEIKYFARAVSPGDFTSDNAFIKHYGSSAAGISDMIKVKITR</sequence>
<keyword evidence="2" id="KW-0472">Membrane</keyword>
<dbReference type="STRING" id="398512.Bccel_3386"/>
<dbReference type="InterPro" id="IPR011625">
    <property type="entry name" value="A2M_N_BRD"/>
</dbReference>
<evidence type="ECO:0000256" key="1">
    <source>
        <dbReference type="ARBA" id="ARBA00022729"/>
    </source>
</evidence>